<reference evidence="2 3" key="1">
    <citation type="submission" date="2020-04" db="EMBL/GenBank/DDBJ databases">
        <title>Flammeovirgaceae bacterium KN852 isolated from deep sea.</title>
        <authorList>
            <person name="Zhang D.-C."/>
        </authorList>
    </citation>
    <scope>NUCLEOTIDE SEQUENCE [LARGE SCALE GENOMIC DNA]</scope>
    <source>
        <strain evidence="2 3">KN852</strain>
    </source>
</reference>
<evidence type="ECO:0000313" key="3">
    <source>
        <dbReference type="Proteomes" id="UP000559010"/>
    </source>
</evidence>
<organism evidence="2 3">
    <name type="scientific">Marinigracilibium pacificum</name>
    <dbReference type="NCBI Taxonomy" id="2729599"/>
    <lineage>
        <taxon>Bacteria</taxon>
        <taxon>Pseudomonadati</taxon>
        <taxon>Bacteroidota</taxon>
        <taxon>Cytophagia</taxon>
        <taxon>Cytophagales</taxon>
        <taxon>Flammeovirgaceae</taxon>
        <taxon>Marinigracilibium</taxon>
    </lineage>
</organism>
<keyword evidence="3" id="KW-1185">Reference proteome</keyword>
<name>A0A848J8E6_9BACT</name>
<gene>
    <name evidence="2" type="ORF">HH304_20290</name>
</gene>
<dbReference type="RefSeq" id="WP_271711714.1">
    <property type="nucleotide sequence ID" value="NZ_JABBNU010000015.1"/>
</dbReference>
<evidence type="ECO:0000256" key="1">
    <source>
        <dbReference type="SAM" id="SignalP"/>
    </source>
</evidence>
<comment type="caution">
    <text evidence="2">The sequence shown here is derived from an EMBL/GenBank/DDBJ whole genome shotgun (WGS) entry which is preliminary data.</text>
</comment>
<evidence type="ECO:0000313" key="2">
    <source>
        <dbReference type="EMBL" id="NMM50760.1"/>
    </source>
</evidence>
<protein>
    <submittedName>
        <fullName evidence="2">Uncharacterized protein</fullName>
    </submittedName>
</protein>
<dbReference type="AlphaFoldDB" id="A0A848J8E6"/>
<feature type="signal peptide" evidence="1">
    <location>
        <begin position="1"/>
        <end position="23"/>
    </location>
</feature>
<sequence>MIKRLFRLGMLCLLLTVILNSCHEEQVGPDLDNLEDTFGKKMKNPYSVQNMKQAWDNIKPELSKAGRYNVEAVTITTTHYYVRFLPKDSLEYEILLKDSLLELYSYPLDYEQIIEGEFNYHDPSIPADRPTYQYTVVLADYNFPNIEYKILEELFIPDDIGHTINGRVVYPIDECVQPFLINEAMRIAQHYSEIQDVEECGGGGYVAGSGVCSTCPRGQILVENPYSGKIYKDGKFYDGVPKVKARARKWFKIKTAYTDENGEFVIRYVFGGNREVNYGIKYSNIHAFIKPTGIGFGPAYLNGPKQSGRWEYRSHKGSRSYLWGAIMRGVYDYHYIWAPKFNIGRPPNDLKIRACANNDCGVMTMLHQISDVTTGPIGGWVFSDLRIGSKDDKYNIIYKIVIHELGHAAHWNFVGDWVVSSTYRMMFSKKMVREAWASGVADIVHQDKFKFLPDVYGVCWKGDDGNVGLQGMINMGYPLVLVRDLIDARNEYDSTRPECDVYDDVENFTMSEIFSSLRGVSSNKTNTAMREWRDNLIQKRPTQKDNLIKYFQQWEK</sequence>
<accession>A0A848J8E6</accession>
<keyword evidence="1" id="KW-0732">Signal</keyword>
<feature type="chain" id="PRO_5032678846" evidence="1">
    <location>
        <begin position="24"/>
        <end position="556"/>
    </location>
</feature>
<dbReference type="EMBL" id="JABBNU010000015">
    <property type="protein sequence ID" value="NMM50760.1"/>
    <property type="molecule type" value="Genomic_DNA"/>
</dbReference>
<dbReference type="Proteomes" id="UP000559010">
    <property type="component" value="Unassembled WGS sequence"/>
</dbReference>
<proteinExistence type="predicted"/>